<dbReference type="InterPro" id="IPR003347">
    <property type="entry name" value="JmjC_dom"/>
</dbReference>
<feature type="domain" description="JmjC" evidence="1">
    <location>
        <begin position="110"/>
        <end position="273"/>
    </location>
</feature>
<protein>
    <submittedName>
        <fullName evidence="2">Cupin-like domain-containing protein</fullName>
    </submittedName>
</protein>
<dbReference type="InterPro" id="IPR014710">
    <property type="entry name" value="RmlC-like_jellyroll"/>
</dbReference>
<dbReference type="PROSITE" id="PS51184">
    <property type="entry name" value="JMJC"/>
    <property type="match status" value="1"/>
</dbReference>
<dbReference type="Pfam" id="PF13621">
    <property type="entry name" value="Cupin_8"/>
    <property type="match status" value="1"/>
</dbReference>
<name>A0ABU8H6C6_9SPHN</name>
<accession>A0ABU8H6C6</accession>
<dbReference type="Proteomes" id="UP001367771">
    <property type="component" value="Unassembled WGS sequence"/>
</dbReference>
<dbReference type="Gene3D" id="2.60.120.10">
    <property type="entry name" value="Jelly Rolls"/>
    <property type="match status" value="1"/>
</dbReference>
<evidence type="ECO:0000313" key="3">
    <source>
        <dbReference type="Proteomes" id="UP001367771"/>
    </source>
</evidence>
<sequence>MPLDWARPLPECGRVDAATFADTIVRQGQPVVLRGQVADWPAIAAANAGRESLARYIGQFDQGAPVQVMVGRPEIAGRYFYDATVQDFNFHRRMVPLKVLLSELVRFAGDPAAPALYAGSAPTGQLLPGWSDANPLALTLPGAKARIWIGNETRISTHFDGSANLACVVGGRRRFLLFPPDQLANLYVGPLEQTMAGQPTSMVDPDAPDLDRYPRFATAMRHALVAELAPGDAIFMPTLWWHNVRAFGPLNVLVNYWAEDPTASSPFTAMIHAMLAVRDLPAAERAVWRGWFDHYVFDESAGRVADHLPEAARGVLGAASASRSQRIKHYLVAMLGGG</sequence>
<dbReference type="InterPro" id="IPR041667">
    <property type="entry name" value="Cupin_8"/>
</dbReference>
<reference evidence="2 3" key="1">
    <citation type="journal article" date="2013" name="Int. J. Syst. Evol. Microbiol.">
        <title>Sphingomonas kyungheensis sp. nov., a bacterium with ginsenoside-converting activity isolated from soil of a ginseng field.</title>
        <authorList>
            <person name="Son H.M."/>
            <person name="Yang J.E."/>
            <person name="Park Y."/>
            <person name="Han C.K."/>
            <person name="Kim S.G."/>
            <person name="Kook M."/>
            <person name="Yi T.H."/>
        </authorList>
    </citation>
    <scope>NUCLEOTIDE SEQUENCE [LARGE SCALE GENOMIC DNA]</scope>
    <source>
        <strain evidence="2 3">LMG 26582</strain>
    </source>
</reference>
<dbReference type="EMBL" id="JBBBDM010000010">
    <property type="protein sequence ID" value="MEI5688491.1"/>
    <property type="molecule type" value="Genomic_DNA"/>
</dbReference>
<dbReference type="PANTHER" id="PTHR12461:SF105">
    <property type="entry name" value="HYPOXIA-INDUCIBLE FACTOR 1-ALPHA INHIBITOR"/>
    <property type="match status" value="1"/>
</dbReference>
<dbReference type="SUPFAM" id="SSF51197">
    <property type="entry name" value="Clavaminate synthase-like"/>
    <property type="match status" value="1"/>
</dbReference>
<keyword evidence="3" id="KW-1185">Reference proteome</keyword>
<proteinExistence type="predicted"/>
<organism evidence="2 3">
    <name type="scientific">Sphingomonas kyungheensis</name>
    <dbReference type="NCBI Taxonomy" id="1069987"/>
    <lineage>
        <taxon>Bacteria</taxon>
        <taxon>Pseudomonadati</taxon>
        <taxon>Pseudomonadota</taxon>
        <taxon>Alphaproteobacteria</taxon>
        <taxon>Sphingomonadales</taxon>
        <taxon>Sphingomonadaceae</taxon>
        <taxon>Sphingomonas</taxon>
    </lineage>
</organism>
<evidence type="ECO:0000259" key="1">
    <source>
        <dbReference type="PROSITE" id="PS51184"/>
    </source>
</evidence>
<comment type="caution">
    <text evidence="2">The sequence shown here is derived from an EMBL/GenBank/DDBJ whole genome shotgun (WGS) entry which is preliminary data.</text>
</comment>
<dbReference type="SMART" id="SM00558">
    <property type="entry name" value="JmjC"/>
    <property type="match status" value="1"/>
</dbReference>
<dbReference type="PANTHER" id="PTHR12461">
    <property type="entry name" value="HYPOXIA-INDUCIBLE FACTOR 1 ALPHA INHIBITOR-RELATED"/>
    <property type="match status" value="1"/>
</dbReference>
<gene>
    <name evidence="2" type="ORF">V8201_15470</name>
</gene>
<evidence type="ECO:0000313" key="2">
    <source>
        <dbReference type="EMBL" id="MEI5688491.1"/>
    </source>
</evidence>